<proteinExistence type="predicted"/>
<evidence type="ECO:0000256" key="1">
    <source>
        <dbReference type="ARBA" id="ARBA00022729"/>
    </source>
</evidence>
<dbReference type="InterPro" id="IPR001638">
    <property type="entry name" value="Solute-binding_3/MltF_N"/>
</dbReference>
<name>A0A6I2LAM8_9BURK</name>
<protein>
    <submittedName>
        <fullName evidence="3">Transporter substrate-binding domain-containing protein</fullName>
    </submittedName>
</protein>
<reference evidence="3 4" key="1">
    <citation type="submission" date="2019-11" db="EMBL/GenBank/DDBJ databases">
        <title>Novel species isolated from a subtropical stream in China.</title>
        <authorList>
            <person name="Lu H."/>
        </authorList>
    </citation>
    <scope>NUCLEOTIDE SEQUENCE [LARGE SCALE GENOMIC DNA]</scope>
    <source>
        <strain evidence="3 4">FT80W</strain>
    </source>
</reference>
<dbReference type="PANTHER" id="PTHR35936:SF25">
    <property type="entry name" value="ABC TRANSPORTER SUBSTRATE-BINDING PROTEIN"/>
    <property type="match status" value="1"/>
</dbReference>
<feature type="domain" description="Solute-binding protein family 3/N-terminal" evidence="2">
    <location>
        <begin position="28"/>
        <end position="252"/>
    </location>
</feature>
<dbReference type="SUPFAM" id="SSF53850">
    <property type="entry name" value="Periplasmic binding protein-like II"/>
    <property type="match status" value="1"/>
</dbReference>
<dbReference type="SMART" id="SM00062">
    <property type="entry name" value="PBPb"/>
    <property type="match status" value="1"/>
</dbReference>
<dbReference type="Gene3D" id="3.40.190.10">
    <property type="entry name" value="Periplasmic binding protein-like II"/>
    <property type="match status" value="2"/>
</dbReference>
<dbReference type="Proteomes" id="UP000433309">
    <property type="component" value="Unassembled WGS sequence"/>
</dbReference>
<comment type="caution">
    <text evidence="3">The sequence shown here is derived from an EMBL/GenBank/DDBJ whole genome shotgun (WGS) entry which is preliminary data.</text>
</comment>
<dbReference type="Pfam" id="PF00497">
    <property type="entry name" value="SBP_bac_3"/>
    <property type="match status" value="1"/>
</dbReference>
<accession>A0A6I2LAM8</accession>
<evidence type="ECO:0000313" key="4">
    <source>
        <dbReference type="Proteomes" id="UP000433309"/>
    </source>
</evidence>
<keyword evidence="4" id="KW-1185">Reference proteome</keyword>
<evidence type="ECO:0000259" key="2">
    <source>
        <dbReference type="SMART" id="SM00062"/>
    </source>
</evidence>
<keyword evidence="1" id="KW-0732">Signal</keyword>
<dbReference type="PANTHER" id="PTHR35936">
    <property type="entry name" value="MEMBRANE-BOUND LYTIC MUREIN TRANSGLYCOSYLASE F"/>
    <property type="match status" value="1"/>
</dbReference>
<dbReference type="AlphaFoldDB" id="A0A6I2LAM8"/>
<organism evidence="3 4">
    <name type="scientific">Duganella guangzhouensis</name>
    <dbReference type="NCBI Taxonomy" id="2666084"/>
    <lineage>
        <taxon>Bacteria</taxon>
        <taxon>Pseudomonadati</taxon>
        <taxon>Pseudomonadota</taxon>
        <taxon>Betaproteobacteria</taxon>
        <taxon>Burkholderiales</taxon>
        <taxon>Oxalobacteraceae</taxon>
        <taxon>Telluria group</taxon>
        <taxon>Duganella</taxon>
    </lineage>
</organism>
<sequence length="272" mass="30162">MRVTTPLLLALILALGAGVSQPVRAVERLAVGASFSHIFEQGADGQWQGLGVDVVRALAARAGDTVRFKLYPWPRAQAMVEAAQADILVGPYKSPERLARFSFLDHPFYRDRMIFYARRDTQINWQGELAMLKQRRIGAVRGWHYGPQFEQARPQLDISEVPQLENGLQMLNLGRVDLLATNERNTTQLVESLHLGDTLTVLCPDITQLDGYLAFPRSSKFAAVRARYNDLFNAMVRSGELARLGARNGVLVPLGDGAPRTGACGDLHKVQR</sequence>
<dbReference type="EMBL" id="WKJK01000016">
    <property type="protein sequence ID" value="MRW93329.1"/>
    <property type="molecule type" value="Genomic_DNA"/>
</dbReference>
<gene>
    <name evidence="3" type="ORF">GJ699_25395</name>
</gene>
<evidence type="ECO:0000313" key="3">
    <source>
        <dbReference type="EMBL" id="MRW93329.1"/>
    </source>
</evidence>